<dbReference type="OrthoDB" id="1451596at2"/>
<dbReference type="GO" id="GO:0005886">
    <property type="term" value="C:plasma membrane"/>
    <property type="evidence" value="ECO:0007669"/>
    <property type="project" value="UniProtKB-SubCell"/>
</dbReference>
<reference evidence="9 10" key="1">
    <citation type="submission" date="2016-10" db="EMBL/GenBank/DDBJ databases">
        <authorList>
            <person name="de Groot N.N."/>
        </authorList>
    </citation>
    <scope>NUCLEOTIDE SEQUENCE [LARGE SCALE GENOMIC DNA]</scope>
    <source>
        <strain evidence="9 10">RK1</strain>
    </source>
</reference>
<feature type="domain" description="MacB-like periplasmic core" evidence="8">
    <location>
        <begin position="20"/>
        <end position="247"/>
    </location>
</feature>
<keyword evidence="10" id="KW-1185">Reference proteome</keyword>
<dbReference type="InterPro" id="IPR025857">
    <property type="entry name" value="MacB_PCD"/>
</dbReference>
<keyword evidence="5 6" id="KW-0472">Membrane</keyword>
<dbReference type="InterPro" id="IPR050250">
    <property type="entry name" value="Macrolide_Exporter_MacB"/>
</dbReference>
<feature type="transmembrane region" description="Helical" evidence="6">
    <location>
        <begin position="785"/>
        <end position="805"/>
    </location>
</feature>
<keyword evidence="4 6" id="KW-1133">Transmembrane helix</keyword>
<feature type="domain" description="ABC3 transporter permease C-terminal" evidence="7">
    <location>
        <begin position="702"/>
        <end position="814"/>
    </location>
</feature>
<dbReference type="PANTHER" id="PTHR30572:SF18">
    <property type="entry name" value="ABC-TYPE MACROLIDE FAMILY EXPORT SYSTEM PERMEASE COMPONENT 2"/>
    <property type="match status" value="1"/>
</dbReference>
<dbReference type="STRING" id="1477437.SAMN05444682_103324"/>
<evidence type="ECO:0000256" key="4">
    <source>
        <dbReference type="ARBA" id="ARBA00022989"/>
    </source>
</evidence>
<proteinExistence type="predicted"/>
<feature type="domain" description="ABC3 transporter permease C-terminal" evidence="7">
    <location>
        <begin position="309"/>
        <end position="421"/>
    </location>
</feature>
<evidence type="ECO:0000313" key="9">
    <source>
        <dbReference type="EMBL" id="SFI33950.1"/>
    </source>
</evidence>
<evidence type="ECO:0000256" key="2">
    <source>
        <dbReference type="ARBA" id="ARBA00022475"/>
    </source>
</evidence>
<evidence type="ECO:0000256" key="5">
    <source>
        <dbReference type="ARBA" id="ARBA00023136"/>
    </source>
</evidence>
<name>A0A1I3HED9_9SPHI</name>
<feature type="transmembrane region" description="Helical" evidence="6">
    <location>
        <begin position="345"/>
        <end position="372"/>
    </location>
</feature>
<accession>A0A1I3HED9</accession>
<feature type="transmembrane region" description="Helical" evidence="6">
    <location>
        <begin position="446"/>
        <end position="465"/>
    </location>
</feature>
<evidence type="ECO:0000256" key="6">
    <source>
        <dbReference type="SAM" id="Phobius"/>
    </source>
</evidence>
<evidence type="ECO:0000256" key="3">
    <source>
        <dbReference type="ARBA" id="ARBA00022692"/>
    </source>
</evidence>
<dbReference type="Pfam" id="PF02687">
    <property type="entry name" value="FtsX"/>
    <property type="match status" value="2"/>
</dbReference>
<dbReference type="Pfam" id="PF12704">
    <property type="entry name" value="MacB_PCD"/>
    <property type="match status" value="2"/>
</dbReference>
<feature type="transmembrane region" description="Helical" evidence="6">
    <location>
        <begin position="302"/>
        <end position="324"/>
    </location>
</feature>
<feature type="transmembrane region" description="Helical" evidence="6">
    <location>
        <begin position="392"/>
        <end position="414"/>
    </location>
</feature>
<keyword evidence="3 6" id="KW-0812">Transmembrane</keyword>
<evidence type="ECO:0000313" key="10">
    <source>
        <dbReference type="Proteomes" id="UP000198670"/>
    </source>
</evidence>
<organism evidence="9 10">
    <name type="scientific">Parapedobacter indicus</name>
    <dbReference type="NCBI Taxonomy" id="1477437"/>
    <lineage>
        <taxon>Bacteria</taxon>
        <taxon>Pseudomonadati</taxon>
        <taxon>Bacteroidota</taxon>
        <taxon>Sphingobacteriia</taxon>
        <taxon>Sphingobacteriales</taxon>
        <taxon>Sphingobacteriaceae</taxon>
        <taxon>Parapedobacter</taxon>
    </lineage>
</organism>
<feature type="transmembrane region" description="Helical" evidence="6">
    <location>
        <begin position="699"/>
        <end position="724"/>
    </location>
</feature>
<dbReference type="AlphaFoldDB" id="A0A1I3HED9"/>
<comment type="subcellular location">
    <subcellularLocation>
        <location evidence="1">Cell membrane</location>
        <topology evidence="1">Multi-pass membrane protein</topology>
    </subcellularLocation>
</comment>
<evidence type="ECO:0000256" key="1">
    <source>
        <dbReference type="ARBA" id="ARBA00004651"/>
    </source>
</evidence>
<feature type="transmembrane region" description="Helical" evidence="6">
    <location>
        <begin position="21"/>
        <end position="41"/>
    </location>
</feature>
<dbReference type="PROSITE" id="PS51257">
    <property type="entry name" value="PROKAR_LIPOPROTEIN"/>
    <property type="match status" value="1"/>
</dbReference>
<feature type="domain" description="MacB-like periplasmic core" evidence="8">
    <location>
        <begin position="453"/>
        <end position="651"/>
    </location>
</feature>
<evidence type="ECO:0000259" key="7">
    <source>
        <dbReference type="Pfam" id="PF02687"/>
    </source>
</evidence>
<dbReference type="GO" id="GO:0022857">
    <property type="term" value="F:transmembrane transporter activity"/>
    <property type="evidence" value="ECO:0007669"/>
    <property type="project" value="TreeGrafter"/>
</dbReference>
<feature type="transmembrane region" description="Helical" evidence="6">
    <location>
        <begin position="751"/>
        <end position="770"/>
    </location>
</feature>
<dbReference type="RefSeq" id="WP_090626098.1">
    <property type="nucleotide sequence ID" value="NZ_FOQO01000003.1"/>
</dbReference>
<gene>
    <name evidence="9" type="ORF">SAMN05444682_103324</name>
</gene>
<dbReference type="InterPro" id="IPR003838">
    <property type="entry name" value="ABC3_permease_C"/>
</dbReference>
<protein>
    <submittedName>
        <fullName evidence="9">ABC-type antimicrobial peptide transport system, permease component</fullName>
    </submittedName>
</protein>
<evidence type="ECO:0000259" key="8">
    <source>
        <dbReference type="Pfam" id="PF12704"/>
    </source>
</evidence>
<keyword evidence="2" id="KW-1003">Cell membrane</keyword>
<dbReference type="EMBL" id="FOQO01000003">
    <property type="protein sequence ID" value="SFI33950.1"/>
    <property type="molecule type" value="Genomic_DNA"/>
</dbReference>
<dbReference type="Proteomes" id="UP000198670">
    <property type="component" value="Unassembled WGS sequence"/>
</dbReference>
<sequence>MLKNHIKNAFRHLWRNKLFTALNILGLAIGISACWVIYRIIDYEFSYDVQLTKSQRIYKVISAFSREGKESRMGGVSAPLHQGIAEEITGMEHVVPVFGQWVNSVEIERKNQEVFIKEDPDQIAATTPSYFAMLPYRWIAGDKRTALDAPESVVLTQSRASLYFPNIHPEDILRQTITYYGRDTVTRTVTGIVADYYTPSEFTTQEFFALPKTAYESYMWTNTNGSDRLYLQLADGVNARAKLREINELDARHWSAFEEERKSQGNTNVPKRGRSYELLPIRDAHFATHVADYGVSKTSKPVLYGLIGIGVFLLVLACINYVNMSVAQIPQRGKEIGVRKTLGGGVWQLIGLFLSETLITAVVASIFAFAFGRLAFWGLADIIPVGVTPTDGIGLLIGFMLGLVVLITLFAGLYPSWLITRVKTVDVFKNFFSTATPARRFSLQQVLIVFQFTIALVFIISAIIVGTQLRHTLRADMGFNKDAVVLVNVPWKYLSDPRYQDKQFTLLNELRQLPGIEKVALGSAPLSSGYSSSPFGYAPDGKNPVEITGYKKFIDTAFLDLYQMDLLAGRNIRASDTIAEFIINETAASAFGFKTPDEAIGKFIGQRGNAKQAIAGVVKDFHTQDFYTPITPVILATEKPSLTTFNIKMDSYDPARWQATLKAIGEEWAAFYPAETFQYRFYDETLEAMYKQERQIGRLINLATIITILISCLGLFGLATLTAFQRTKEIGIRKVLGATVTSVLGLLSKDFVKLVLIAIVIASPIAWWAMNKWLADFAYRIDIQWWMFALAGSVAVVIAMLTVGWQAIRAAVANPVESLRDE</sequence>
<dbReference type="PANTHER" id="PTHR30572">
    <property type="entry name" value="MEMBRANE COMPONENT OF TRANSPORTER-RELATED"/>
    <property type="match status" value="1"/>
</dbReference>